<keyword evidence="2" id="KW-1185">Reference proteome</keyword>
<dbReference type="RefSeq" id="WP_232309791.1">
    <property type="nucleotide sequence ID" value="NZ_CP013729.1"/>
</dbReference>
<dbReference type="Proteomes" id="UP000060699">
    <property type="component" value="Chromosome"/>
</dbReference>
<dbReference type="AlphaFoldDB" id="A0A0U3MSU6"/>
<sequence>MSSLHAPPTDLDTRRAQPTQPQRLSRGVALGATVALALLCVVWEVWLLPVGRGTLALKALPLLLPLPGLWRYRLYTFRALSLFVWLYALEGLVRATSEPGLGAVLATGEALLSVVIFVACAVHVRQRLAAARATPG</sequence>
<gene>
    <name evidence="1" type="ORF">RD2015_2988</name>
</gene>
<organism evidence="1 2">
    <name type="scientific">Roseateles depolymerans</name>
    <dbReference type="NCBI Taxonomy" id="76731"/>
    <lineage>
        <taxon>Bacteria</taxon>
        <taxon>Pseudomonadati</taxon>
        <taxon>Pseudomonadota</taxon>
        <taxon>Betaproteobacteria</taxon>
        <taxon>Burkholderiales</taxon>
        <taxon>Sphaerotilaceae</taxon>
        <taxon>Roseateles</taxon>
    </lineage>
</organism>
<accession>A0A0U3MSU6</accession>
<keyword evidence="1" id="KW-0812">Transmembrane</keyword>
<protein>
    <submittedName>
        <fullName evidence="1">Putative transmembrane protein</fullName>
    </submittedName>
</protein>
<evidence type="ECO:0000313" key="2">
    <source>
        <dbReference type="Proteomes" id="UP000060699"/>
    </source>
</evidence>
<dbReference type="Pfam" id="PF09842">
    <property type="entry name" value="DUF2069"/>
    <property type="match status" value="1"/>
</dbReference>
<dbReference type="STRING" id="76731.RD2015_2988"/>
<reference evidence="1 2" key="1">
    <citation type="submission" date="2015-12" db="EMBL/GenBank/DDBJ databases">
        <title>Complete genome of Roseateles depolymerans KCTC 42856.</title>
        <authorList>
            <person name="Kim K.M."/>
        </authorList>
    </citation>
    <scope>NUCLEOTIDE SEQUENCE [LARGE SCALE GENOMIC DNA]</scope>
    <source>
        <strain evidence="1 2">KCTC 42856</strain>
    </source>
</reference>
<proteinExistence type="predicted"/>
<dbReference type="EMBL" id="CP013729">
    <property type="protein sequence ID" value="ALV07450.1"/>
    <property type="molecule type" value="Genomic_DNA"/>
</dbReference>
<keyword evidence="1" id="KW-0472">Membrane</keyword>
<dbReference type="InterPro" id="IPR018643">
    <property type="entry name" value="DUF2069_membrane"/>
</dbReference>
<dbReference type="KEGG" id="rdp:RD2015_2988"/>
<name>A0A0U3MSU6_9BURK</name>
<evidence type="ECO:0000313" key="1">
    <source>
        <dbReference type="EMBL" id="ALV07450.1"/>
    </source>
</evidence>